<evidence type="ECO:0000313" key="2">
    <source>
        <dbReference type="EMBL" id="MEQ2554408.1"/>
    </source>
</evidence>
<sequence>MKIINSFFKGIIFIQKHISKFENWYEGKQKYLPKVYAVLIAIAVGFMVFKYTALGITVIILVVMLSIFQSIVGWRNSVLKWLIAGILYNLIYSVVLAVIMNEYCFHANVAVLFTIIYLFMWIFLSLISNSEVAVLINETISGGTAAIFTIGTYITSILSKSLPSVNERALYFQDDSIFEQALERGDDMAIKFFKAMLLERLDSVFMIMLPIIGITTASIIMIKIKIYWMKKMEVEEP</sequence>
<feature type="transmembrane region" description="Helical" evidence="1">
    <location>
        <begin position="203"/>
        <end position="222"/>
    </location>
</feature>
<accession>A0ABV1H4M1</accession>
<feature type="transmembrane region" description="Helical" evidence="1">
    <location>
        <begin position="105"/>
        <end position="127"/>
    </location>
</feature>
<keyword evidence="1" id="KW-1133">Transmembrane helix</keyword>
<comment type="caution">
    <text evidence="2">The sequence shown here is derived from an EMBL/GenBank/DDBJ whole genome shotgun (WGS) entry which is preliminary data.</text>
</comment>
<gene>
    <name evidence="2" type="ORF">WMO37_05165</name>
</gene>
<protein>
    <recommendedName>
        <fullName evidence="4">DUF4199 domain-containing protein</fullName>
    </recommendedName>
</protein>
<feature type="transmembrane region" description="Helical" evidence="1">
    <location>
        <begin position="139"/>
        <end position="158"/>
    </location>
</feature>
<reference evidence="2" key="1">
    <citation type="submission" date="2024-03" db="EMBL/GenBank/DDBJ databases">
        <title>Human intestinal bacterial collection.</title>
        <authorList>
            <person name="Pauvert C."/>
            <person name="Hitch T.C.A."/>
            <person name="Clavel T."/>
        </authorList>
    </citation>
    <scope>NUCLEOTIDE SEQUENCE [LARGE SCALE GENOMIC DNA]</scope>
    <source>
        <strain evidence="2">CLA-AA-H89B</strain>
    </source>
</reference>
<dbReference type="EMBL" id="JBBMFS010000003">
    <property type="protein sequence ID" value="MEQ2554408.1"/>
    <property type="molecule type" value="Genomic_DNA"/>
</dbReference>
<feature type="transmembrane region" description="Helical" evidence="1">
    <location>
        <begin position="81"/>
        <end position="99"/>
    </location>
</feature>
<dbReference type="Proteomes" id="UP001546774">
    <property type="component" value="Unassembled WGS sequence"/>
</dbReference>
<proteinExistence type="predicted"/>
<keyword evidence="3" id="KW-1185">Reference proteome</keyword>
<organism evidence="2 3">
    <name type="scientific">Lachnospira intestinalis</name>
    <dbReference type="NCBI Taxonomy" id="3133158"/>
    <lineage>
        <taxon>Bacteria</taxon>
        <taxon>Bacillati</taxon>
        <taxon>Bacillota</taxon>
        <taxon>Clostridia</taxon>
        <taxon>Lachnospirales</taxon>
        <taxon>Lachnospiraceae</taxon>
        <taxon>Lachnospira</taxon>
    </lineage>
</organism>
<keyword evidence="1" id="KW-0472">Membrane</keyword>
<feature type="transmembrane region" description="Helical" evidence="1">
    <location>
        <begin position="31"/>
        <end position="49"/>
    </location>
</feature>
<evidence type="ECO:0008006" key="4">
    <source>
        <dbReference type="Google" id="ProtNLM"/>
    </source>
</evidence>
<evidence type="ECO:0000313" key="3">
    <source>
        <dbReference type="Proteomes" id="UP001546774"/>
    </source>
</evidence>
<evidence type="ECO:0000256" key="1">
    <source>
        <dbReference type="SAM" id="Phobius"/>
    </source>
</evidence>
<feature type="transmembrane region" description="Helical" evidence="1">
    <location>
        <begin position="55"/>
        <end position="74"/>
    </location>
</feature>
<keyword evidence="1" id="KW-0812">Transmembrane</keyword>
<name>A0ABV1H4M1_9FIRM</name>